<organism evidence="2 3">
    <name type="scientific">Tanacetum coccineum</name>
    <dbReference type="NCBI Taxonomy" id="301880"/>
    <lineage>
        <taxon>Eukaryota</taxon>
        <taxon>Viridiplantae</taxon>
        <taxon>Streptophyta</taxon>
        <taxon>Embryophyta</taxon>
        <taxon>Tracheophyta</taxon>
        <taxon>Spermatophyta</taxon>
        <taxon>Magnoliopsida</taxon>
        <taxon>eudicotyledons</taxon>
        <taxon>Gunneridae</taxon>
        <taxon>Pentapetalae</taxon>
        <taxon>asterids</taxon>
        <taxon>campanulids</taxon>
        <taxon>Asterales</taxon>
        <taxon>Asteraceae</taxon>
        <taxon>Asteroideae</taxon>
        <taxon>Anthemideae</taxon>
        <taxon>Anthemidinae</taxon>
        <taxon>Tanacetum</taxon>
    </lineage>
</organism>
<proteinExistence type="predicted"/>
<evidence type="ECO:0000313" key="2">
    <source>
        <dbReference type="EMBL" id="GJT19470.1"/>
    </source>
</evidence>
<reference evidence="2" key="1">
    <citation type="journal article" date="2022" name="Int. J. Mol. Sci.">
        <title>Draft Genome of Tanacetum Coccineum: Genomic Comparison of Closely Related Tanacetum-Family Plants.</title>
        <authorList>
            <person name="Yamashiro T."/>
            <person name="Shiraishi A."/>
            <person name="Nakayama K."/>
            <person name="Satake H."/>
        </authorList>
    </citation>
    <scope>NUCLEOTIDE SEQUENCE</scope>
</reference>
<protein>
    <submittedName>
        <fullName evidence="2">Uncharacterized protein</fullName>
    </submittedName>
</protein>
<gene>
    <name evidence="2" type="ORF">Tco_0878176</name>
</gene>
<dbReference type="EMBL" id="BQNB010013720">
    <property type="protein sequence ID" value="GJT19470.1"/>
    <property type="molecule type" value="Genomic_DNA"/>
</dbReference>
<comment type="caution">
    <text evidence="2">The sequence shown here is derived from an EMBL/GenBank/DDBJ whole genome shotgun (WGS) entry which is preliminary data.</text>
</comment>
<name>A0ABQ5BX67_9ASTR</name>
<sequence>VALDHFCDTLDIRSLKEGGARGVAEEAQAAPGGGDADEEMPQAVPPPPRTHGKRITRLEEEVHDMRKDLAESKEIDNVGGESTI</sequence>
<feature type="region of interest" description="Disordered" evidence="1">
    <location>
        <begin position="17"/>
        <end position="52"/>
    </location>
</feature>
<feature type="non-terminal residue" evidence="2">
    <location>
        <position position="1"/>
    </location>
</feature>
<evidence type="ECO:0000313" key="3">
    <source>
        <dbReference type="Proteomes" id="UP001151760"/>
    </source>
</evidence>
<evidence type="ECO:0000256" key="1">
    <source>
        <dbReference type="SAM" id="MobiDB-lite"/>
    </source>
</evidence>
<accession>A0ABQ5BX67</accession>
<reference evidence="2" key="2">
    <citation type="submission" date="2022-01" db="EMBL/GenBank/DDBJ databases">
        <authorList>
            <person name="Yamashiro T."/>
            <person name="Shiraishi A."/>
            <person name="Satake H."/>
            <person name="Nakayama K."/>
        </authorList>
    </citation>
    <scope>NUCLEOTIDE SEQUENCE</scope>
</reference>
<keyword evidence="3" id="KW-1185">Reference proteome</keyword>
<dbReference type="Proteomes" id="UP001151760">
    <property type="component" value="Unassembled WGS sequence"/>
</dbReference>